<name>A0AAD6V9J6_9AGAR</name>
<proteinExistence type="predicted"/>
<dbReference type="Proteomes" id="UP001219525">
    <property type="component" value="Unassembled WGS sequence"/>
</dbReference>
<evidence type="ECO:0000313" key="1">
    <source>
        <dbReference type="EMBL" id="KAJ7206574.1"/>
    </source>
</evidence>
<dbReference type="AlphaFoldDB" id="A0AAD6V9J6"/>
<keyword evidence="2" id="KW-1185">Reference proteome</keyword>
<gene>
    <name evidence="1" type="ORF">GGX14DRAFT_457287</name>
</gene>
<reference evidence="1" key="1">
    <citation type="submission" date="2023-03" db="EMBL/GenBank/DDBJ databases">
        <title>Massive genome expansion in bonnet fungi (Mycena s.s.) driven by repeated elements and novel gene families across ecological guilds.</title>
        <authorList>
            <consortium name="Lawrence Berkeley National Laboratory"/>
            <person name="Harder C.B."/>
            <person name="Miyauchi S."/>
            <person name="Viragh M."/>
            <person name="Kuo A."/>
            <person name="Thoen E."/>
            <person name="Andreopoulos B."/>
            <person name="Lu D."/>
            <person name="Skrede I."/>
            <person name="Drula E."/>
            <person name="Henrissat B."/>
            <person name="Morin E."/>
            <person name="Kohler A."/>
            <person name="Barry K."/>
            <person name="LaButti K."/>
            <person name="Morin E."/>
            <person name="Salamov A."/>
            <person name="Lipzen A."/>
            <person name="Mereny Z."/>
            <person name="Hegedus B."/>
            <person name="Baldrian P."/>
            <person name="Stursova M."/>
            <person name="Weitz H."/>
            <person name="Taylor A."/>
            <person name="Grigoriev I.V."/>
            <person name="Nagy L.G."/>
            <person name="Martin F."/>
            <person name="Kauserud H."/>
        </authorList>
    </citation>
    <scope>NUCLEOTIDE SEQUENCE</scope>
    <source>
        <strain evidence="1">9144</strain>
    </source>
</reference>
<sequence>MCVGALRLTRPRKSVRTGDVVRRHRILHPHAHSVAQHHRHPAPHRGCVHTSPTAVATHDKLQDDRRAYADGQPSSDSISADAFLRGARGTCGHGRVWREARKGTGHDGEAAKRRRWRYLSRFQTRNAMENAWTTRTLAHDVWSHGARDVPT</sequence>
<protein>
    <submittedName>
        <fullName evidence="1">Uncharacterized protein</fullName>
    </submittedName>
</protein>
<organism evidence="1 2">
    <name type="scientific">Mycena pura</name>
    <dbReference type="NCBI Taxonomy" id="153505"/>
    <lineage>
        <taxon>Eukaryota</taxon>
        <taxon>Fungi</taxon>
        <taxon>Dikarya</taxon>
        <taxon>Basidiomycota</taxon>
        <taxon>Agaricomycotina</taxon>
        <taxon>Agaricomycetes</taxon>
        <taxon>Agaricomycetidae</taxon>
        <taxon>Agaricales</taxon>
        <taxon>Marasmiineae</taxon>
        <taxon>Mycenaceae</taxon>
        <taxon>Mycena</taxon>
    </lineage>
</organism>
<comment type="caution">
    <text evidence="1">The sequence shown here is derived from an EMBL/GenBank/DDBJ whole genome shotgun (WGS) entry which is preliminary data.</text>
</comment>
<evidence type="ECO:0000313" key="2">
    <source>
        <dbReference type="Proteomes" id="UP001219525"/>
    </source>
</evidence>
<accession>A0AAD6V9J6</accession>
<dbReference type="EMBL" id="JARJCW010000039">
    <property type="protein sequence ID" value="KAJ7206574.1"/>
    <property type="molecule type" value="Genomic_DNA"/>
</dbReference>